<comment type="caution">
    <text evidence="5">The sequence shown here is derived from an EMBL/GenBank/DDBJ whole genome shotgun (WGS) entry which is preliminary data.</text>
</comment>
<evidence type="ECO:0000313" key="5">
    <source>
        <dbReference type="EMBL" id="MBL7627587.1"/>
    </source>
</evidence>
<dbReference type="PANTHER" id="PTHR47235:SF1">
    <property type="entry name" value="BLR6548 PROTEIN"/>
    <property type="match status" value="1"/>
</dbReference>
<accession>A0A937UN59</accession>
<feature type="chain" id="PRO_5038984104" evidence="3">
    <location>
        <begin position="26"/>
        <end position="440"/>
    </location>
</feature>
<reference evidence="5" key="1">
    <citation type="submission" date="2020-12" db="EMBL/GenBank/DDBJ databases">
        <title>Genomic characterization of non-nitrogen-fixing Frankia strains.</title>
        <authorList>
            <person name="Carlos-Shanley C."/>
            <person name="Guerra T."/>
            <person name="Hahn D."/>
        </authorList>
    </citation>
    <scope>NUCLEOTIDE SEQUENCE</scope>
    <source>
        <strain evidence="5">CN6</strain>
    </source>
</reference>
<dbReference type="PANTHER" id="PTHR47235">
    <property type="entry name" value="BLR6548 PROTEIN"/>
    <property type="match status" value="1"/>
</dbReference>
<evidence type="ECO:0000256" key="3">
    <source>
        <dbReference type="SAM" id="SignalP"/>
    </source>
</evidence>
<dbReference type="InterPro" id="IPR028082">
    <property type="entry name" value="Peripla_BP_I"/>
</dbReference>
<dbReference type="EMBL" id="JAEACQ010000162">
    <property type="protein sequence ID" value="MBL7627587.1"/>
    <property type="molecule type" value="Genomic_DNA"/>
</dbReference>
<dbReference type="Proteomes" id="UP000604475">
    <property type="component" value="Unassembled WGS sequence"/>
</dbReference>
<comment type="similarity">
    <text evidence="1">Belongs to the leucine-binding protein family.</text>
</comment>
<feature type="domain" description="Leucine-binding protein" evidence="4">
    <location>
        <begin position="63"/>
        <end position="278"/>
    </location>
</feature>
<evidence type="ECO:0000256" key="2">
    <source>
        <dbReference type="ARBA" id="ARBA00022729"/>
    </source>
</evidence>
<protein>
    <submittedName>
        <fullName evidence="5">ABC transporter substrate-binding protein</fullName>
    </submittedName>
</protein>
<dbReference type="AlphaFoldDB" id="A0A937UN59"/>
<dbReference type="RefSeq" id="WP_202998835.1">
    <property type="nucleotide sequence ID" value="NZ_JADWYU010000096.1"/>
</dbReference>
<keyword evidence="6" id="KW-1185">Reference proteome</keyword>
<sequence length="440" mass="47040">MTSRRRARRYSALVLAGAVALAVTACSVKPNDEADKPPVGATTAEAYPAPPAPAIAPGVTADSIKIGFVYPDLSKVKQFLDVDHGDYQAVFTALVDKVNKDGGIDGRKIIPVFGAVDVISPTGAQETCVRLTEDEKVFAVLGSLNADDVNCYVQTHKTLVLGGDLNAERYAKAQAPWISDLRGGDELGQGLQLFIDKGVLTGKKLAIVAYRDDQPTLDEVVLPALRAKNIPVTETGVLDADLKDPAAVSSQLNVFIQKFQSAGVDTVLVVGGSQAAFPAELQKTSYRPRLLFASVNTVGSYIFSNRDSDLSVLRDSLTIGQDANYTDPAINTCLPTIEAAMPELKGKIIDPAFTPPDQPAWGTSESVACRYLALFQAIAKKAGKDLTYKSFQDAAFSLGTFHVPTFTDAATYSRQTPNGNIPPRIYLWDPAKRAFLLATG</sequence>
<keyword evidence="2 3" id="KW-0732">Signal</keyword>
<evidence type="ECO:0000259" key="4">
    <source>
        <dbReference type="Pfam" id="PF13458"/>
    </source>
</evidence>
<proteinExistence type="inferred from homology"/>
<dbReference type="PROSITE" id="PS51257">
    <property type="entry name" value="PROKAR_LIPOPROTEIN"/>
    <property type="match status" value="1"/>
</dbReference>
<dbReference type="SUPFAM" id="SSF53822">
    <property type="entry name" value="Periplasmic binding protein-like I"/>
    <property type="match status" value="1"/>
</dbReference>
<dbReference type="Gene3D" id="3.40.50.2300">
    <property type="match status" value="2"/>
</dbReference>
<feature type="signal peptide" evidence="3">
    <location>
        <begin position="1"/>
        <end position="25"/>
    </location>
</feature>
<evidence type="ECO:0000313" key="6">
    <source>
        <dbReference type="Proteomes" id="UP000604475"/>
    </source>
</evidence>
<organism evidence="5 6">
    <name type="scientific">Frankia nepalensis</name>
    <dbReference type="NCBI Taxonomy" id="1836974"/>
    <lineage>
        <taxon>Bacteria</taxon>
        <taxon>Bacillati</taxon>
        <taxon>Actinomycetota</taxon>
        <taxon>Actinomycetes</taxon>
        <taxon>Frankiales</taxon>
        <taxon>Frankiaceae</taxon>
        <taxon>Frankia</taxon>
    </lineage>
</organism>
<name>A0A937UN59_9ACTN</name>
<evidence type="ECO:0000256" key="1">
    <source>
        <dbReference type="ARBA" id="ARBA00010062"/>
    </source>
</evidence>
<dbReference type="InterPro" id="IPR028081">
    <property type="entry name" value="Leu-bd"/>
</dbReference>
<gene>
    <name evidence="5" type="ORF">I7412_10475</name>
</gene>
<dbReference type="Pfam" id="PF13458">
    <property type="entry name" value="Peripla_BP_6"/>
    <property type="match status" value="1"/>
</dbReference>